<dbReference type="EMBL" id="JAPDRQ010000211">
    <property type="protein sequence ID" value="KAJ9652185.1"/>
    <property type="molecule type" value="Genomic_DNA"/>
</dbReference>
<sequence>MAVRYRHQSEAYIEVQQPDEAVNRNKILAKEEMKQPKTKATIGILSTLITYVSLNSWYKTTHPEAFIWQAEDREEAAWVATSKSWLDRKACRWLGVCGLPHFHFTRLHLQPKALDTYVAPTSTPDDSVWTETAEKATGWNKSEGILRQIPGYVIEYAPLVHLFSGEQYWPCDIAEHLVHTTPALNYTSIGSESSHPTLKNLDKYNEYERGRWVFLTSNDDPEENPDWLGGEKNIPSTPDNPDDDFADNDGWVHDPGRTYVQGLKDAAGNLREWLASDDDKKESVTAAKAHAKVLKESKTILHEELKRQENPDVGSRRIRGGRSDAPAVLIVIDKGHGVVDAFWFFFYSFNLGNTVFNVRFGNHVGDWEHTAIRFYNGEPKEVFFSEHNFGSAYSYGAVEKLGKRPIIYSAVGSHAMYATPGSHPYVLPWGILHDQTDRGPLWDPALNSHMYTYDYEKDILRSSNITPQSPTQWFHFAGHWGDKFYPLGDKRQYRFAGQYHYVNGPLGPKFKNLGRKKICGGPESAPCIIKHWLGGGNKLNRLQAQGQEADLYTAEAKQLGVLRQEQIDISIG</sequence>
<comment type="caution">
    <text evidence="1">The sequence shown here is derived from an EMBL/GenBank/DDBJ whole genome shotgun (WGS) entry which is preliminary data.</text>
</comment>
<gene>
    <name evidence="1" type="primary">VPS62</name>
    <name evidence="1" type="ORF">H2198_008529</name>
</gene>
<dbReference type="Proteomes" id="UP001172386">
    <property type="component" value="Unassembled WGS sequence"/>
</dbReference>
<protein>
    <submittedName>
        <fullName evidence="1">Vacuolar protein sorting-associated protein 62</fullName>
    </submittedName>
</protein>
<organism evidence="1 2">
    <name type="scientific">Neophaeococcomyces mojaviensis</name>
    <dbReference type="NCBI Taxonomy" id="3383035"/>
    <lineage>
        <taxon>Eukaryota</taxon>
        <taxon>Fungi</taxon>
        <taxon>Dikarya</taxon>
        <taxon>Ascomycota</taxon>
        <taxon>Pezizomycotina</taxon>
        <taxon>Eurotiomycetes</taxon>
        <taxon>Chaetothyriomycetidae</taxon>
        <taxon>Chaetothyriales</taxon>
        <taxon>Chaetothyriales incertae sedis</taxon>
        <taxon>Neophaeococcomyces</taxon>
    </lineage>
</organism>
<accession>A0ACC2ZX85</accession>
<name>A0ACC2ZX85_9EURO</name>
<proteinExistence type="predicted"/>
<keyword evidence="2" id="KW-1185">Reference proteome</keyword>
<evidence type="ECO:0000313" key="2">
    <source>
        <dbReference type="Proteomes" id="UP001172386"/>
    </source>
</evidence>
<reference evidence="1" key="1">
    <citation type="submission" date="2022-10" db="EMBL/GenBank/DDBJ databases">
        <title>Culturing micro-colonial fungi from biological soil crusts in the Mojave desert and describing Neophaeococcomyces mojavensis, and introducing the new genera and species Taxawa tesnikishii.</title>
        <authorList>
            <person name="Kurbessoian T."/>
            <person name="Stajich J.E."/>
        </authorList>
    </citation>
    <scope>NUCLEOTIDE SEQUENCE</scope>
    <source>
        <strain evidence="1">JES_112</strain>
    </source>
</reference>
<evidence type="ECO:0000313" key="1">
    <source>
        <dbReference type="EMBL" id="KAJ9652185.1"/>
    </source>
</evidence>